<evidence type="ECO:0000256" key="1">
    <source>
        <dbReference type="ARBA" id="ARBA00004651"/>
    </source>
</evidence>
<evidence type="ECO:0000259" key="7">
    <source>
        <dbReference type="Pfam" id="PF00892"/>
    </source>
</evidence>
<feature type="transmembrane region" description="Helical" evidence="6">
    <location>
        <begin position="122"/>
        <end position="139"/>
    </location>
</feature>
<protein>
    <recommendedName>
        <fullName evidence="7">EamA domain-containing protein</fullName>
    </recommendedName>
</protein>
<keyword evidence="5 6" id="KW-0472">Membrane</keyword>
<feature type="transmembrane region" description="Helical" evidence="6">
    <location>
        <begin position="36"/>
        <end position="54"/>
    </location>
</feature>
<keyword evidence="2" id="KW-1003">Cell membrane</keyword>
<evidence type="ECO:0000313" key="9">
    <source>
        <dbReference type="Proteomes" id="UP000179164"/>
    </source>
</evidence>
<evidence type="ECO:0000256" key="2">
    <source>
        <dbReference type="ARBA" id="ARBA00022475"/>
    </source>
</evidence>
<feature type="transmembrane region" description="Helical" evidence="6">
    <location>
        <begin position="154"/>
        <end position="174"/>
    </location>
</feature>
<evidence type="ECO:0000256" key="4">
    <source>
        <dbReference type="ARBA" id="ARBA00022989"/>
    </source>
</evidence>
<evidence type="ECO:0000256" key="5">
    <source>
        <dbReference type="ARBA" id="ARBA00023136"/>
    </source>
</evidence>
<dbReference type="STRING" id="1798543.A2898_04350"/>
<comment type="caution">
    <text evidence="8">The sequence shown here is derived from an EMBL/GenBank/DDBJ whole genome shotgun (WGS) entry which is preliminary data.</text>
</comment>
<feature type="domain" description="EamA" evidence="7">
    <location>
        <begin position="4"/>
        <end position="138"/>
    </location>
</feature>
<dbReference type="SUPFAM" id="SSF103481">
    <property type="entry name" value="Multidrug resistance efflux transporter EmrE"/>
    <property type="match status" value="2"/>
</dbReference>
<accession>A0A1G2B3J1</accession>
<feature type="transmembrane region" description="Helical" evidence="6">
    <location>
        <begin position="66"/>
        <end position="84"/>
    </location>
</feature>
<dbReference type="PANTHER" id="PTHR32322:SF18">
    <property type="entry name" value="S-ADENOSYLMETHIONINE_S-ADENOSYLHOMOCYSTEINE TRANSPORTER"/>
    <property type="match status" value="1"/>
</dbReference>
<reference evidence="8 9" key="1">
    <citation type="journal article" date="2016" name="Nat. Commun.">
        <title>Thousands of microbial genomes shed light on interconnected biogeochemical processes in an aquifer system.</title>
        <authorList>
            <person name="Anantharaman K."/>
            <person name="Brown C.T."/>
            <person name="Hug L.A."/>
            <person name="Sharon I."/>
            <person name="Castelle C.J."/>
            <person name="Probst A.J."/>
            <person name="Thomas B.C."/>
            <person name="Singh A."/>
            <person name="Wilkins M.J."/>
            <person name="Karaoz U."/>
            <person name="Brodie E.L."/>
            <person name="Williams K.H."/>
            <person name="Hubbard S.S."/>
            <person name="Banfield J.F."/>
        </authorList>
    </citation>
    <scope>NUCLEOTIDE SEQUENCE [LARGE SCALE GENOMIC DNA]</scope>
</reference>
<comment type="subcellular location">
    <subcellularLocation>
        <location evidence="1">Cell membrane</location>
        <topology evidence="1">Multi-pass membrane protein</topology>
    </subcellularLocation>
</comment>
<evidence type="ECO:0000313" key="8">
    <source>
        <dbReference type="EMBL" id="OGY82797.1"/>
    </source>
</evidence>
<feature type="domain" description="EamA" evidence="7">
    <location>
        <begin position="151"/>
        <end position="287"/>
    </location>
</feature>
<dbReference type="InterPro" id="IPR050638">
    <property type="entry name" value="AA-Vitamin_Transporters"/>
</dbReference>
<feature type="transmembrane region" description="Helical" evidence="6">
    <location>
        <begin position="243"/>
        <end position="264"/>
    </location>
</feature>
<proteinExistence type="predicted"/>
<feature type="transmembrane region" description="Helical" evidence="6">
    <location>
        <begin position="270"/>
        <end position="287"/>
    </location>
</feature>
<keyword evidence="4 6" id="KW-1133">Transmembrane helix</keyword>
<feature type="transmembrane region" description="Helical" evidence="6">
    <location>
        <begin position="90"/>
        <end position="115"/>
    </location>
</feature>
<feature type="transmembrane region" description="Helical" evidence="6">
    <location>
        <begin position="216"/>
        <end position="236"/>
    </location>
</feature>
<evidence type="ECO:0000256" key="6">
    <source>
        <dbReference type="SAM" id="Phobius"/>
    </source>
</evidence>
<dbReference type="InterPro" id="IPR000620">
    <property type="entry name" value="EamA_dom"/>
</dbReference>
<organism evidence="8 9">
    <name type="scientific">Candidatus Kerfeldbacteria bacterium RIFCSPLOWO2_01_FULL_48_11</name>
    <dbReference type="NCBI Taxonomy" id="1798543"/>
    <lineage>
        <taxon>Bacteria</taxon>
        <taxon>Candidatus Kerfeldiibacteriota</taxon>
    </lineage>
</organism>
<dbReference type="Proteomes" id="UP000179164">
    <property type="component" value="Unassembled WGS sequence"/>
</dbReference>
<dbReference type="EMBL" id="MHKE01000017">
    <property type="protein sequence ID" value="OGY82797.1"/>
    <property type="molecule type" value="Genomic_DNA"/>
</dbReference>
<dbReference type="InterPro" id="IPR037185">
    <property type="entry name" value="EmrE-like"/>
</dbReference>
<keyword evidence="3 6" id="KW-0812">Transmembrane</keyword>
<sequence length="317" mass="34958">MRKYGAFFIMIAALLWSADSLLRQPLTEGISSSTIVFYEHLFGAILLLPILWKSRKQFEALNRKELWAVLFIAVGGSALATYFFTSAFTYVSPTVAILLQKTQPIIALVLAALLLKERLATSFWIWTLLALGGAYFVSFPDGIGNLSLTSMKGVWYALLAAFFWGGSTVMGRYVLRKLTYPALTSLRLSVALLFMLFFIVTQRTLHLLGGLSGTDITRLLLITVFTGTGALLIYYYGLKSTKASVATIAELVFPFSAVALNWIFLDQALVTTQVIGGIILVGSIYMVQRSGRKYIEPPRPTVDTAFTSTSPVEVKNV</sequence>
<name>A0A1G2B3J1_9BACT</name>
<dbReference type="GO" id="GO:0005886">
    <property type="term" value="C:plasma membrane"/>
    <property type="evidence" value="ECO:0007669"/>
    <property type="project" value="UniProtKB-SubCell"/>
</dbReference>
<gene>
    <name evidence="8" type="ORF">A2898_04350</name>
</gene>
<evidence type="ECO:0000256" key="3">
    <source>
        <dbReference type="ARBA" id="ARBA00022692"/>
    </source>
</evidence>
<dbReference type="Pfam" id="PF00892">
    <property type="entry name" value="EamA"/>
    <property type="match status" value="2"/>
</dbReference>
<feature type="transmembrane region" description="Helical" evidence="6">
    <location>
        <begin position="186"/>
        <end position="204"/>
    </location>
</feature>
<dbReference type="PANTHER" id="PTHR32322">
    <property type="entry name" value="INNER MEMBRANE TRANSPORTER"/>
    <property type="match status" value="1"/>
</dbReference>
<dbReference type="AlphaFoldDB" id="A0A1G2B3J1"/>